<reference evidence="1" key="1">
    <citation type="submission" date="2020-05" db="EMBL/GenBank/DDBJ databases">
        <title>Mycena genomes resolve the evolution of fungal bioluminescence.</title>
        <authorList>
            <person name="Tsai I.J."/>
        </authorList>
    </citation>
    <scope>NUCLEOTIDE SEQUENCE</scope>
    <source>
        <strain evidence="1">160909Yilan</strain>
    </source>
</reference>
<protein>
    <submittedName>
        <fullName evidence="1">Uncharacterized protein</fullName>
    </submittedName>
</protein>
<sequence>MWRKMSSRIYRKNARLRTSQESQAVIKRCRELSTAAAREDLLKEHGLRNVDNVFWNVAYSDPHQALSFEHLHSYSSGLWGRHLFERIKLHSEQLPGRIAAQIDLQFSLFPRWRNFSHFNSVMSTAFNDGTKHEDVSKMIVLTCHNVLEHPVDRLLLQLCRCYQELSLYATMKLQTTERIHDAEEVQAQFAHLLQLYIEKCRTIPGLDDKDWNFPKIHGHKHLFDDIRRKGVARNFGAKIDEALHGSARATYLRQTNFKNVAPQILKSEHRTMVGKRIRDQIDDLDEIRQIEPQEEEDDNEVPQDITEKLDNVALGSKLPLISFDQLEQEMKADSAFNRFRLKFSDFFTRFLHTYEGGLPGGKPVNFKATDTIGPFQFLKIFYQSLDDWSDEEDFLRCNPNFHRCSRFDAALVLTATGTIFVQLIYLFEVSANGKVYPFALVQPLDAPVGVVSAKDKDLKLFRVRAKPRQASEFIPVRSIIRGAVVVRDSKRDGDFFVMDVLGHDMFLRLRNMYRERFQR</sequence>
<evidence type="ECO:0000313" key="1">
    <source>
        <dbReference type="EMBL" id="KAF7344565.1"/>
    </source>
</evidence>
<organism evidence="1 2">
    <name type="scientific">Mycena sanguinolenta</name>
    <dbReference type="NCBI Taxonomy" id="230812"/>
    <lineage>
        <taxon>Eukaryota</taxon>
        <taxon>Fungi</taxon>
        <taxon>Dikarya</taxon>
        <taxon>Basidiomycota</taxon>
        <taxon>Agaricomycotina</taxon>
        <taxon>Agaricomycetes</taxon>
        <taxon>Agaricomycetidae</taxon>
        <taxon>Agaricales</taxon>
        <taxon>Marasmiineae</taxon>
        <taxon>Mycenaceae</taxon>
        <taxon>Mycena</taxon>
    </lineage>
</organism>
<gene>
    <name evidence="1" type="ORF">MSAN_01938500</name>
</gene>
<comment type="caution">
    <text evidence="1">The sequence shown here is derived from an EMBL/GenBank/DDBJ whole genome shotgun (WGS) entry which is preliminary data.</text>
</comment>
<dbReference type="Proteomes" id="UP000623467">
    <property type="component" value="Unassembled WGS sequence"/>
</dbReference>
<proteinExistence type="predicted"/>
<name>A0A8H6XMQ7_9AGAR</name>
<dbReference type="EMBL" id="JACAZH010000021">
    <property type="protein sequence ID" value="KAF7344565.1"/>
    <property type="molecule type" value="Genomic_DNA"/>
</dbReference>
<dbReference type="AlphaFoldDB" id="A0A8H6XMQ7"/>
<keyword evidence="2" id="KW-1185">Reference proteome</keyword>
<evidence type="ECO:0000313" key="2">
    <source>
        <dbReference type="Proteomes" id="UP000623467"/>
    </source>
</evidence>
<dbReference type="OrthoDB" id="3239511at2759"/>
<accession>A0A8H6XMQ7</accession>